<evidence type="ECO:0000313" key="5">
    <source>
        <dbReference type="Proteomes" id="UP000051952"/>
    </source>
</evidence>
<feature type="signal peptide" evidence="3">
    <location>
        <begin position="1"/>
        <end position="20"/>
    </location>
</feature>
<evidence type="ECO:0000256" key="2">
    <source>
        <dbReference type="SAM" id="Phobius"/>
    </source>
</evidence>
<feature type="transmembrane region" description="Helical" evidence="2">
    <location>
        <begin position="1971"/>
        <end position="1992"/>
    </location>
</feature>
<dbReference type="EMBL" id="CYKH01000486">
    <property type="protein sequence ID" value="CUI14098.1"/>
    <property type="molecule type" value="Genomic_DNA"/>
</dbReference>
<evidence type="ECO:0000256" key="3">
    <source>
        <dbReference type="SAM" id="SignalP"/>
    </source>
</evidence>
<keyword evidence="2" id="KW-1133">Transmembrane helix</keyword>
<keyword evidence="2" id="KW-0812">Transmembrane</keyword>
<reference evidence="5" key="1">
    <citation type="submission" date="2015-09" db="EMBL/GenBank/DDBJ databases">
        <authorList>
            <consortium name="Pathogen Informatics"/>
        </authorList>
    </citation>
    <scope>NUCLEOTIDE SEQUENCE [LARGE SCALE GENOMIC DNA]</scope>
    <source>
        <strain evidence="5">Lake Konstanz</strain>
    </source>
</reference>
<feature type="region of interest" description="Disordered" evidence="1">
    <location>
        <begin position="1904"/>
        <end position="1964"/>
    </location>
</feature>
<keyword evidence="5" id="KW-1185">Reference proteome</keyword>
<dbReference type="VEuPathDB" id="TriTrypDB:BSAL_69245"/>
<evidence type="ECO:0000256" key="1">
    <source>
        <dbReference type="SAM" id="MobiDB-lite"/>
    </source>
</evidence>
<feature type="region of interest" description="Disordered" evidence="1">
    <location>
        <begin position="2004"/>
        <end position="2047"/>
    </location>
</feature>
<protein>
    <submittedName>
        <fullName evidence="4">Membrane-associated protein, putative</fullName>
    </submittedName>
</protein>
<sequence>MNAAVTLLVAAALIGEMVHAACNLPVLPTDLDLITSVEATHHRELHLHGMYRIGLDSYNAAARVQEHNLTLQYTEPQEFRVSASSQDAFTLDIFLYTAQGKMVKCSMNGGRGAERNVFARLEANVQYVLMFRYNLQWSWGSSSCPSVMMELAVQPTSNVHDFKEACYSSGKPNIPNIVPVPKDDYYFEYVTPSNAPSFVALSNDNQDASKMSQDHLYIVGSYPVTVPHITGRTQKWKLSAKLQARFLDGGDLAMILTDGKLKQPPSLNACANSTDLCFAGSRAMRNHYILQTIIWSNIDQSKDGEYTLWVVRRATPEGLNRNCAPVSFHISLFPLKEQETFVTCNIDPLPASFNTPGLYDNLTGVMVFSQSILVNLSTRVQEVRFQPTVAGKSLFRAYLGAHDELDIDLVMLETPLHPDTTPLPGQSSSYTIATSMAVSGPEGIIVPVDDQHEYTLRISIPYPLRQYNGKDHDYYEFCDEYQLSVHVFPESLSSTAEQLPDTCSNRPPNFYTMQETLNATNKFEQQVRVWHAESEGLQLHIPNQMTHKADQEEMYRLRFYAPVDGLMLSVVTMTDVFSGSVEMQLFDEDVHGDPEFSQRRAVGTSIVKELEEGWYSLVFLTPYFQSTARTFQDIFGSYYPTCIRYNLFLRIQTKNSCLSALQLPEEYPTSLAAHRHVQDDYEIPINGQHFMTIEPEYDALLHLLVAASDIPVRVYLFSGDSTAIQDFDDLSMNTNIVTRGYSVFGAATVFFFDNRTRIRRTAASVGRRKRHSSARVLIFRRLYCHSRFRRLVMNTNIVTRGYSVFGAATDTKSELVAKLKAKSTYTLVFDFTFSSNWGDGSYYCSTFSMEMSLSRVAALTNEERDSCHNADEMQEEGDLGTLTLPFAMGPNVFSLHPKGEHSSSVTAPFRSWSYTFVIKQKASLRVNLEYDFAHHAFGMMFCTCNPTTGDCDHCVEAFGYYNGLEIPTTELAAGSYIIYVQPWSKGVATSDASDDVDINFCTYAMFQVLVSPIATAPAASTALCSSMLQYLPASLNNVALLSPYYNDEMHFFQNVLISQQHLGDKTTFKLGEPSVLRVMSPSGGTELSLRVVGTDNDYHRNLYSANAALYLQLEAGSYELQVHFFISTNTFHNQPCMSVPLELSIMTTEDIAAVSVKDAVCAGSTPFPTTPFFHGHTTLYRKPRDAFNKVIAFSIGELGGTAEFDVRYNFETSGLQVRLIGELSSADGLVTQKVYPWEFFADRAYISTALPHGNYRLQINDPAEQNGMYAGKTTVVGCIPYSVHLRYQDYGNYSHFTPVPSTPAPIGVPTRAPELQCPFQHVDPFPTSFARSVGDKTFAYSSDALSIPYESGSRVQVSFGQRQVSMMLTKQVINIRAPVTHIFRLWIRSTAKVFMQARLYDNNAVNEDDEATASGSDNPLMSSSSWGYHTQTLYFPAHKLSTQDDDTEDTTIANIRLEILFYYRAAPQYNTDYYNCNEKKRLTTFELYTSLFQEEDAIMGSQCNSTLTAMTAAARLPPKQTTLGSTGLLISGTYFVSQDERVRRGGKGSTTKHGTIPPRPSYAPTSDPSWSFGESPFDVAHREQQALAAGDIPGVSDEVKAEVDEMFNATFVIPAGTRGARIMSHVKYPLNFINLRTALYGDNQTTALDEGLGSPMVASDGMYQAASLIQLTSKTLGPGTYTIVFMVDNALPLGKHQVFCLPFDWSLRITAEVYPGVPTPPPTPPVVGPTPAPTPKLLDVYPANELGLDRTDPLIITFVLSEEARMNLDRTKPIGKLQRDDNGAQINPSAYYFSDTDRLVILFGIQDLEWGVSYHLVLDAEGVMTVDGRRYDLTTFISGKPMTYATATCGCVGGFCAPGGACSCVERGGETCSVCTTGHSLGSHAQTVGVGSLAAHVRICEEDAETIPPTPAPPRTTAAPGTGPQGTPVPSSPKTPAPRPITPATPAPTVSTDHTEAPDTQNAQQPPLRTLRYVLAYGALFVVVAYSMSFVFKYRKRARNTLLSHNPFHRSGGSGGSSDSSSRHRFGAIQDEDEDDDDAYNLPVRTT</sequence>
<keyword evidence="2" id="KW-0472">Membrane</keyword>
<feature type="compositionally biased region" description="Pro residues" evidence="1">
    <location>
        <begin position="1930"/>
        <end position="1946"/>
    </location>
</feature>
<gene>
    <name evidence="4" type="ORF">BSAL_69245</name>
</gene>
<dbReference type="OrthoDB" id="18487at2759"/>
<keyword evidence="3" id="KW-0732">Signal</keyword>
<feature type="region of interest" description="Disordered" evidence="1">
    <location>
        <begin position="1542"/>
        <end position="1568"/>
    </location>
</feature>
<proteinExistence type="predicted"/>
<organism evidence="4 5">
    <name type="scientific">Bodo saltans</name>
    <name type="common">Flagellated protozoan</name>
    <dbReference type="NCBI Taxonomy" id="75058"/>
    <lineage>
        <taxon>Eukaryota</taxon>
        <taxon>Discoba</taxon>
        <taxon>Euglenozoa</taxon>
        <taxon>Kinetoplastea</taxon>
        <taxon>Metakinetoplastina</taxon>
        <taxon>Eubodonida</taxon>
        <taxon>Bodonidae</taxon>
        <taxon>Bodo</taxon>
    </lineage>
</organism>
<feature type="chain" id="PRO_5006623191" evidence="3">
    <location>
        <begin position="21"/>
        <end position="2047"/>
    </location>
</feature>
<feature type="compositionally biased region" description="Low complexity" evidence="1">
    <location>
        <begin position="1915"/>
        <end position="1929"/>
    </location>
</feature>
<evidence type="ECO:0000313" key="4">
    <source>
        <dbReference type="EMBL" id="CUI14098.1"/>
    </source>
</evidence>
<dbReference type="Proteomes" id="UP000051952">
    <property type="component" value="Unassembled WGS sequence"/>
</dbReference>
<accession>A0A0S4KEH5</accession>
<feature type="compositionally biased region" description="Acidic residues" evidence="1">
    <location>
        <begin position="2030"/>
        <end position="2039"/>
    </location>
</feature>
<name>A0A0S4KEH5_BODSA</name>